<organism evidence="2">
    <name type="scientific">Acromyrmex echinatior</name>
    <name type="common">Panamanian leafcutter ant</name>
    <name type="synonym">Acromyrmex octospinosus echinatior</name>
    <dbReference type="NCBI Taxonomy" id="103372"/>
    <lineage>
        <taxon>Eukaryota</taxon>
        <taxon>Metazoa</taxon>
        <taxon>Ecdysozoa</taxon>
        <taxon>Arthropoda</taxon>
        <taxon>Hexapoda</taxon>
        <taxon>Insecta</taxon>
        <taxon>Pterygota</taxon>
        <taxon>Neoptera</taxon>
        <taxon>Endopterygota</taxon>
        <taxon>Hymenoptera</taxon>
        <taxon>Apocrita</taxon>
        <taxon>Aculeata</taxon>
        <taxon>Formicoidea</taxon>
        <taxon>Formicidae</taxon>
        <taxon>Myrmicinae</taxon>
        <taxon>Acromyrmex</taxon>
    </lineage>
</organism>
<proteinExistence type="predicted"/>
<evidence type="ECO:0000313" key="1">
    <source>
        <dbReference type="EMBL" id="EGI65091.1"/>
    </source>
</evidence>
<gene>
    <name evidence="1" type="ORF">G5I_06553</name>
</gene>
<name>F4WLC8_ACREC</name>
<dbReference type="InParanoid" id="F4WLC8"/>
<sequence length="89" mass="10483">MGGDRTHWLKGGWYGRLWEMENEKEEEKGKRTAEYNGGRWIHHFCDFIGVADSIQSELRALRNLVDHQTTYSPFRWHSGSLAIRQQFGD</sequence>
<dbReference type="EMBL" id="GL888207">
    <property type="protein sequence ID" value="EGI65091.1"/>
    <property type="molecule type" value="Genomic_DNA"/>
</dbReference>
<protein>
    <submittedName>
        <fullName evidence="1">Uncharacterized protein</fullName>
    </submittedName>
</protein>
<accession>F4WLC8</accession>
<dbReference type="AlphaFoldDB" id="F4WLC8"/>
<keyword evidence="2" id="KW-1185">Reference proteome</keyword>
<evidence type="ECO:0000313" key="2">
    <source>
        <dbReference type="Proteomes" id="UP000007755"/>
    </source>
</evidence>
<dbReference type="Proteomes" id="UP000007755">
    <property type="component" value="Unassembled WGS sequence"/>
</dbReference>
<reference evidence="1" key="1">
    <citation type="submission" date="2011-02" db="EMBL/GenBank/DDBJ databases">
        <title>The genome of the leaf-cutting ant Acromyrmex echinatior suggests key adaptations to social evolution and fungus farming.</title>
        <authorList>
            <person name="Nygaard S."/>
            <person name="Zhang G."/>
        </authorList>
    </citation>
    <scope>NUCLEOTIDE SEQUENCE</scope>
</reference>